<feature type="transmembrane region" description="Helical" evidence="1">
    <location>
        <begin position="67"/>
        <end position="89"/>
    </location>
</feature>
<evidence type="ECO:0000313" key="2">
    <source>
        <dbReference type="EMBL" id="QDE32014.1"/>
    </source>
</evidence>
<accession>A0A4Y5YH38</accession>
<proteinExistence type="predicted"/>
<evidence type="ECO:0000256" key="1">
    <source>
        <dbReference type="SAM" id="Phobius"/>
    </source>
</evidence>
<keyword evidence="1" id="KW-0812">Transmembrane</keyword>
<dbReference type="InterPro" id="IPR021762">
    <property type="entry name" value="DUF3325"/>
</dbReference>
<reference evidence="2 3" key="1">
    <citation type="submission" date="2019-06" db="EMBL/GenBank/DDBJ databases">
        <title>The genome of Shewanella sp. SM1901.</title>
        <authorList>
            <person name="Cha Q."/>
        </authorList>
    </citation>
    <scope>NUCLEOTIDE SEQUENCE [LARGE SCALE GENOMIC DNA]</scope>
    <source>
        <strain evidence="2 3">SM1901</strain>
    </source>
</reference>
<organism evidence="2 3">
    <name type="scientific">Shewanella polaris</name>
    <dbReference type="NCBI Taxonomy" id="2588449"/>
    <lineage>
        <taxon>Bacteria</taxon>
        <taxon>Pseudomonadati</taxon>
        <taxon>Pseudomonadota</taxon>
        <taxon>Gammaproteobacteria</taxon>
        <taxon>Alteromonadales</taxon>
        <taxon>Shewanellaceae</taxon>
        <taxon>Shewanella</taxon>
    </lineage>
</organism>
<keyword evidence="1" id="KW-1133">Transmembrane helix</keyword>
<feature type="transmembrane region" description="Helical" evidence="1">
    <location>
        <begin position="41"/>
        <end position="60"/>
    </location>
</feature>
<evidence type="ECO:0000313" key="3">
    <source>
        <dbReference type="Proteomes" id="UP000319809"/>
    </source>
</evidence>
<dbReference type="KEGG" id="spol:FH971_14220"/>
<keyword evidence="1" id="KW-0472">Membrane</keyword>
<dbReference type="AlphaFoldDB" id="A0A4Y5YH38"/>
<sequence length="98" mass="11079">MMFLLVWLVSSSGFCILSLGMARHRASLQLSPLTNKQEKRYLWVGLTILTGSLILTFFVFPKAEAIPIWFGLLSVAALKIVGYLSYINLTMNKRNLKN</sequence>
<gene>
    <name evidence="2" type="ORF">FH971_14220</name>
</gene>
<dbReference type="EMBL" id="CP041036">
    <property type="protein sequence ID" value="QDE32014.1"/>
    <property type="molecule type" value="Genomic_DNA"/>
</dbReference>
<dbReference type="Pfam" id="PF11804">
    <property type="entry name" value="DUF3325"/>
    <property type="match status" value="1"/>
</dbReference>
<keyword evidence="3" id="KW-1185">Reference proteome</keyword>
<name>A0A4Y5YH38_9GAMM</name>
<dbReference type="Proteomes" id="UP000319809">
    <property type="component" value="Chromosome"/>
</dbReference>
<dbReference type="RefSeq" id="WP_140234763.1">
    <property type="nucleotide sequence ID" value="NZ_CP041036.1"/>
</dbReference>
<protein>
    <submittedName>
        <fullName evidence="2">DUF3325 domain-containing protein</fullName>
    </submittedName>
</protein>